<feature type="binding site" evidence="7">
    <location>
        <position position="164"/>
    </location>
    <ligand>
        <name>substrate</name>
    </ligand>
</feature>
<gene>
    <name evidence="10" type="ORF">A3770_01p02870</name>
</gene>
<dbReference type="Gene3D" id="3.20.20.70">
    <property type="entry name" value="Aldolase class I"/>
    <property type="match status" value="1"/>
</dbReference>
<comment type="pathway">
    <text evidence="1 6">Cofactor biosynthesis; NAD(+) biosynthesis; nicotinate D-ribonucleotide from quinolinate: step 1/1.</text>
</comment>
<dbReference type="InterPro" id="IPR004393">
    <property type="entry name" value="NadC"/>
</dbReference>
<dbReference type="GO" id="GO:0009435">
    <property type="term" value="P:NAD+ biosynthetic process"/>
    <property type="evidence" value="ECO:0007669"/>
    <property type="project" value="UniProtKB-UniPathway"/>
</dbReference>
<dbReference type="CDD" id="cd01572">
    <property type="entry name" value="QPRTase"/>
    <property type="match status" value="1"/>
</dbReference>
<dbReference type="InterPro" id="IPR013785">
    <property type="entry name" value="Aldolase_TIM"/>
</dbReference>
<dbReference type="InterPro" id="IPR002638">
    <property type="entry name" value="Quinolinate_PRibosylTrfase_C"/>
</dbReference>
<evidence type="ECO:0000256" key="6">
    <source>
        <dbReference type="PIRNR" id="PIRNR006250"/>
    </source>
</evidence>
<evidence type="ECO:0000256" key="2">
    <source>
        <dbReference type="ARBA" id="ARBA00009400"/>
    </source>
</evidence>
<dbReference type="FunFam" id="3.90.1170.20:FF:000001">
    <property type="entry name" value="Nicotinate-nucleotide diphosphorylase (Carboxylating)"/>
    <property type="match status" value="1"/>
</dbReference>
<accession>A0A5B8MBW3</accession>
<evidence type="ECO:0000256" key="3">
    <source>
        <dbReference type="ARBA" id="ARBA00022642"/>
    </source>
</evidence>
<dbReference type="GO" id="GO:0004514">
    <property type="term" value="F:nicotinate-nucleotide diphosphorylase (carboxylating) activity"/>
    <property type="evidence" value="ECO:0007669"/>
    <property type="project" value="UniProtKB-EC"/>
</dbReference>
<feature type="binding site" evidence="7">
    <location>
        <position position="235"/>
    </location>
    <ligand>
        <name>substrate</name>
    </ligand>
</feature>
<dbReference type="InterPro" id="IPR022412">
    <property type="entry name" value="Quinolinate_PRibosylTrfase_N"/>
</dbReference>
<dbReference type="SUPFAM" id="SSF51690">
    <property type="entry name" value="Nicotinate/Quinolinate PRTase C-terminal domain-like"/>
    <property type="match status" value="1"/>
</dbReference>
<dbReference type="PIRSF" id="PIRSF006250">
    <property type="entry name" value="NadC_ModD"/>
    <property type="match status" value="1"/>
</dbReference>
<feature type="domain" description="Quinolinate phosphoribosyl transferase N-terminal" evidence="9">
    <location>
        <begin position="32"/>
        <end position="117"/>
    </location>
</feature>
<keyword evidence="3 6" id="KW-0662">Pyridine nucleotide biosynthesis</keyword>
<keyword evidence="11" id="KW-1185">Reference proteome</keyword>
<dbReference type="Gene3D" id="3.90.1170.20">
    <property type="entry name" value="Quinolinate phosphoribosyl transferase, N-terminal domain"/>
    <property type="match status" value="1"/>
</dbReference>
<dbReference type="AlphaFoldDB" id="A0A5B8MBW3"/>
<feature type="binding site" evidence="7">
    <location>
        <begin position="140"/>
        <end position="142"/>
    </location>
    <ligand>
        <name>substrate</name>
    </ligand>
</feature>
<evidence type="ECO:0000313" key="10">
    <source>
        <dbReference type="EMBL" id="QDZ17769.1"/>
    </source>
</evidence>
<dbReference type="STRING" id="1764295.A0A5B8MBW3"/>
<evidence type="ECO:0000259" key="9">
    <source>
        <dbReference type="Pfam" id="PF02749"/>
    </source>
</evidence>
<keyword evidence="5 6" id="KW-0808">Transferase</keyword>
<feature type="binding site" evidence="7">
    <location>
        <begin position="267"/>
        <end position="269"/>
    </location>
    <ligand>
        <name>substrate</name>
    </ligand>
</feature>
<dbReference type="PANTHER" id="PTHR32179:SF3">
    <property type="entry name" value="NICOTINATE-NUCLEOTIDE PYROPHOSPHORYLASE [CARBOXYLATING]"/>
    <property type="match status" value="1"/>
</dbReference>
<evidence type="ECO:0000313" key="11">
    <source>
        <dbReference type="Proteomes" id="UP000316726"/>
    </source>
</evidence>
<reference evidence="10 11" key="1">
    <citation type="submission" date="2018-07" db="EMBL/GenBank/DDBJ databases">
        <title>The complete nuclear genome of the prasinophyte Chloropicon primus (CCMP1205).</title>
        <authorList>
            <person name="Pombert J.-F."/>
            <person name="Otis C."/>
            <person name="Turmel M."/>
            <person name="Lemieux C."/>
        </authorList>
    </citation>
    <scope>NUCLEOTIDE SEQUENCE [LARGE SCALE GENOMIC DNA]</scope>
    <source>
        <strain evidence="10 11">CCMP1205</strain>
    </source>
</reference>
<organism evidence="10 11">
    <name type="scientific">Chloropicon primus</name>
    <dbReference type="NCBI Taxonomy" id="1764295"/>
    <lineage>
        <taxon>Eukaryota</taxon>
        <taxon>Viridiplantae</taxon>
        <taxon>Chlorophyta</taxon>
        <taxon>Chloropicophyceae</taxon>
        <taxon>Chloropicales</taxon>
        <taxon>Chloropicaceae</taxon>
        <taxon>Chloropicon</taxon>
    </lineage>
</organism>
<feature type="binding site" evidence="7">
    <location>
        <position position="207"/>
    </location>
    <ligand>
        <name>substrate</name>
    </ligand>
</feature>
<dbReference type="SUPFAM" id="SSF54675">
    <property type="entry name" value="Nicotinate/Quinolinate PRTase N-terminal domain-like"/>
    <property type="match status" value="1"/>
</dbReference>
<comment type="similarity">
    <text evidence="2 6">Belongs to the NadC/ModD family.</text>
</comment>
<dbReference type="GO" id="GO:0005737">
    <property type="term" value="C:cytoplasm"/>
    <property type="evidence" value="ECO:0007669"/>
    <property type="project" value="TreeGrafter"/>
</dbReference>
<dbReference type="GO" id="GO:0034213">
    <property type="term" value="P:quinolinate catabolic process"/>
    <property type="evidence" value="ECO:0007669"/>
    <property type="project" value="TreeGrafter"/>
</dbReference>
<dbReference type="Proteomes" id="UP000316726">
    <property type="component" value="Chromosome 1"/>
</dbReference>
<dbReference type="UniPathway" id="UPA00253">
    <property type="reaction ID" value="UER00331"/>
</dbReference>
<dbReference type="EMBL" id="CP031034">
    <property type="protein sequence ID" value="QDZ17769.1"/>
    <property type="molecule type" value="Genomic_DNA"/>
</dbReference>
<comment type="function">
    <text evidence="6">Involved in the catabolism of quinolinic acid (QA).</text>
</comment>
<dbReference type="OrthoDB" id="10067394at2759"/>
<proteinExistence type="inferred from homology"/>
<dbReference type="PANTHER" id="PTHR32179">
    <property type="entry name" value="NICOTINATE-NUCLEOTIDE PYROPHOSPHORYLASE [CARBOXYLATING]"/>
    <property type="match status" value="1"/>
</dbReference>
<feature type="domain" description="Quinolinate phosphoribosyl transferase C-terminal" evidence="8">
    <location>
        <begin position="119"/>
        <end position="303"/>
    </location>
</feature>
<dbReference type="Pfam" id="PF01729">
    <property type="entry name" value="QRPTase_C"/>
    <property type="match status" value="1"/>
</dbReference>
<protein>
    <recommendedName>
        <fullName evidence="6">Nicotinate-nucleotide pyrophosphorylase [carboxylating]</fullName>
        <ecNumber evidence="6">2.4.2.19</ecNumber>
    </recommendedName>
    <alternativeName>
        <fullName evidence="6">Quinolinate phosphoribosyltransferase [decarboxylating]</fullName>
    </alternativeName>
</protein>
<evidence type="ECO:0000256" key="7">
    <source>
        <dbReference type="PIRSR" id="PIRSR006250-1"/>
    </source>
</evidence>
<dbReference type="InterPro" id="IPR037128">
    <property type="entry name" value="Quinolinate_PRibosylTase_N_sf"/>
</dbReference>
<evidence type="ECO:0000256" key="4">
    <source>
        <dbReference type="ARBA" id="ARBA00022676"/>
    </source>
</evidence>
<evidence type="ECO:0000256" key="5">
    <source>
        <dbReference type="ARBA" id="ARBA00022679"/>
    </source>
</evidence>
<dbReference type="InterPro" id="IPR027277">
    <property type="entry name" value="NadC/ModD"/>
</dbReference>
<comment type="subunit">
    <text evidence="6">Hexamer formed by 3 homodimers.</text>
</comment>
<dbReference type="NCBIfam" id="TIGR00078">
    <property type="entry name" value="nadC"/>
    <property type="match status" value="1"/>
</dbReference>
<name>A0A5B8MBW3_9CHLO</name>
<dbReference type="InterPro" id="IPR036068">
    <property type="entry name" value="Nicotinate_pribotase-like_C"/>
</dbReference>
<evidence type="ECO:0000256" key="1">
    <source>
        <dbReference type="ARBA" id="ARBA00004893"/>
    </source>
</evidence>
<feature type="binding site" evidence="7">
    <location>
        <position position="107"/>
    </location>
    <ligand>
        <name>substrate</name>
    </ligand>
</feature>
<dbReference type="EC" id="2.4.2.19" evidence="6"/>
<comment type="catalytic activity">
    <reaction evidence="6">
        <text>nicotinate beta-D-ribonucleotide + CO2 + diphosphate = quinolinate + 5-phospho-alpha-D-ribose 1-diphosphate + 2 H(+)</text>
        <dbReference type="Rhea" id="RHEA:12733"/>
        <dbReference type="ChEBI" id="CHEBI:15378"/>
        <dbReference type="ChEBI" id="CHEBI:16526"/>
        <dbReference type="ChEBI" id="CHEBI:29959"/>
        <dbReference type="ChEBI" id="CHEBI:33019"/>
        <dbReference type="ChEBI" id="CHEBI:57502"/>
        <dbReference type="ChEBI" id="CHEBI:58017"/>
        <dbReference type="EC" id="2.4.2.19"/>
    </reaction>
</comment>
<evidence type="ECO:0000259" key="8">
    <source>
        <dbReference type="Pfam" id="PF01729"/>
    </source>
</evidence>
<keyword evidence="4 6" id="KW-0328">Glycosyltransferase</keyword>
<dbReference type="Pfam" id="PF02749">
    <property type="entry name" value="QRPTase_N"/>
    <property type="match status" value="1"/>
</dbReference>
<feature type="binding site" evidence="7">
    <location>
        <begin position="288"/>
        <end position="290"/>
    </location>
    <ligand>
        <name>substrate</name>
    </ligand>
</feature>
<dbReference type="FunFam" id="3.20.20.70:FF:000149">
    <property type="entry name" value="Nicotinate-nucleotide pyrophosphorylase [carboxylating]"/>
    <property type="match status" value="1"/>
</dbReference>
<feature type="binding site" evidence="7">
    <location>
        <position position="174"/>
    </location>
    <ligand>
        <name>substrate</name>
    </ligand>
</feature>
<sequence>MATSGGVPGHPTFDLDRLIRSCLAEDLGDRGDITSHATVGENVTAQGVFIAKEGGVVAGVEVAERVFALVDDGVERRWSVSDGEVVREGDVLGRIEGKASSLLAAERLALNFMQRMSGVATLTSRMKERLGESPTKILDTRKTVPGLRVLDKWAVLLGGGTGHRMGLYDMMMIKDNHIAAAGGIEKALERADAYLGRENFVVPVEIEVETLEQVDRVMAYFEKTPKTFLTRVMLDNMVKKTGDGQYDTTLLNTSVERIGGKLETEASGNINLRSVEAVGKTGVQFISSGALTHSVQALDISLKLKTNGAA</sequence>